<evidence type="ECO:0000313" key="3">
    <source>
        <dbReference type="Proteomes" id="UP001292094"/>
    </source>
</evidence>
<gene>
    <name evidence="2" type="ORF">Pmani_013224</name>
</gene>
<protein>
    <submittedName>
        <fullName evidence="2">Uncharacterized protein</fullName>
    </submittedName>
</protein>
<dbReference type="EMBL" id="JAWZYT010001108">
    <property type="protein sequence ID" value="KAK4315531.1"/>
    <property type="molecule type" value="Genomic_DNA"/>
</dbReference>
<reference evidence="2" key="1">
    <citation type="submission" date="2023-11" db="EMBL/GenBank/DDBJ databases">
        <title>Genome assemblies of two species of porcelain crab, Petrolisthes cinctipes and Petrolisthes manimaculis (Anomura: Porcellanidae).</title>
        <authorList>
            <person name="Angst P."/>
        </authorList>
    </citation>
    <scope>NUCLEOTIDE SEQUENCE</scope>
    <source>
        <strain evidence="2">PB745_02</strain>
        <tissue evidence="2">Gill</tissue>
    </source>
</reference>
<sequence>MRDPTLNRHQQTQKSSKFNSLPDLNKENSLPDLNKDNETKISNTTGRDLRTNTHKTTREKHINHIKIKPAPALERKGTRI</sequence>
<dbReference type="Proteomes" id="UP001292094">
    <property type="component" value="Unassembled WGS sequence"/>
</dbReference>
<dbReference type="AlphaFoldDB" id="A0AAE1UCC2"/>
<keyword evidence="3" id="KW-1185">Reference proteome</keyword>
<proteinExistence type="predicted"/>
<feature type="compositionally biased region" description="Polar residues" evidence="1">
    <location>
        <begin position="7"/>
        <end position="19"/>
    </location>
</feature>
<name>A0AAE1UCC2_9EUCA</name>
<accession>A0AAE1UCC2</accession>
<feature type="region of interest" description="Disordered" evidence="1">
    <location>
        <begin position="1"/>
        <end position="60"/>
    </location>
</feature>
<evidence type="ECO:0000256" key="1">
    <source>
        <dbReference type="SAM" id="MobiDB-lite"/>
    </source>
</evidence>
<organism evidence="2 3">
    <name type="scientific">Petrolisthes manimaculis</name>
    <dbReference type="NCBI Taxonomy" id="1843537"/>
    <lineage>
        <taxon>Eukaryota</taxon>
        <taxon>Metazoa</taxon>
        <taxon>Ecdysozoa</taxon>
        <taxon>Arthropoda</taxon>
        <taxon>Crustacea</taxon>
        <taxon>Multicrustacea</taxon>
        <taxon>Malacostraca</taxon>
        <taxon>Eumalacostraca</taxon>
        <taxon>Eucarida</taxon>
        <taxon>Decapoda</taxon>
        <taxon>Pleocyemata</taxon>
        <taxon>Anomura</taxon>
        <taxon>Galatheoidea</taxon>
        <taxon>Porcellanidae</taxon>
        <taxon>Petrolisthes</taxon>
    </lineage>
</organism>
<comment type="caution">
    <text evidence="2">The sequence shown here is derived from an EMBL/GenBank/DDBJ whole genome shotgun (WGS) entry which is preliminary data.</text>
</comment>
<evidence type="ECO:0000313" key="2">
    <source>
        <dbReference type="EMBL" id="KAK4315531.1"/>
    </source>
</evidence>